<dbReference type="CDD" id="cd10948">
    <property type="entry name" value="CE4_BsPdaA_like"/>
    <property type="match status" value="1"/>
</dbReference>
<dbReference type="Pfam" id="PF01522">
    <property type="entry name" value="Polysacc_deac_1"/>
    <property type="match status" value="1"/>
</dbReference>
<sequence length="318" mass="35049">MGCTKIESGYYEYGSGIGVVTGDIPEGIPSQPSSTLPVEDIPNVILDSGDQSVLEDIPLATEGGEPAAEAGTTLDLSTLIEPLALGGPWDHSTLSTEGDGYGQGTHFDELNRPRGAIRFNEEYSKYNAKAIDITEAKVITLTFDQGYENGYTAKILDTLKEKGVKATFFLVMDYAERQPELVKRMIDEGHTVGNHSWHHYSMPELSEEDARSEIMELHDYMLENYGVLMNKFRPPKGEYSELSLAVTGELGYTTVLWSFAYADWDTDNQPDPEASLQKLIDRAHPGAIYLLHSVSETNAEILGAFIDEMLAQGYSFIA</sequence>
<accession>A0A9D1NP42</accession>
<protein>
    <submittedName>
        <fullName evidence="2">Polysaccharide deacetylase family protein</fullName>
    </submittedName>
</protein>
<evidence type="ECO:0000259" key="1">
    <source>
        <dbReference type="PROSITE" id="PS51677"/>
    </source>
</evidence>
<dbReference type="PANTHER" id="PTHR10587:SF78">
    <property type="entry name" value="PEPTIDOGLYCAN-N-ACETYLMURAMIC ACID DEACETYLASE PDAA"/>
    <property type="match status" value="1"/>
</dbReference>
<gene>
    <name evidence="2" type="ORF">IAD28_01165</name>
</gene>
<dbReference type="EMBL" id="DVOL01000013">
    <property type="protein sequence ID" value="HIV10294.1"/>
    <property type="molecule type" value="Genomic_DNA"/>
</dbReference>
<name>A0A9D1NP42_9FIRM</name>
<dbReference type="InterPro" id="IPR002509">
    <property type="entry name" value="NODB_dom"/>
</dbReference>
<dbReference type="SUPFAM" id="SSF88713">
    <property type="entry name" value="Glycoside hydrolase/deacetylase"/>
    <property type="match status" value="1"/>
</dbReference>
<dbReference type="InterPro" id="IPR014235">
    <property type="entry name" value="Spore_PdaA"/>
</dbReference>
<dbReference type="GO" id="GO:0005975">
    <property type="term" value="P:carbohydrate metabolic process"/>
    <property type="evidence" value="ECO:0007669"/>
    <property type="project" value="InterPro"/>
</dbReference>
<dbReference type="PROSITE" id="PS51677">
    <property type="entry name" value="NODB"/>
    <property type="match status" value="1"/>
</dbReference>
<organism evidence="2 3">
    <name type="scientific">Candidatus Faeciplasma avium</name>
    <dbReference type="NCBI Taxonomy" id="2840798"/>
    <lineage>
        <taxon>Bacteria</taxon>
        <taxon>Bacillati</taxon>
        <taxon>Bacillota</taxon>
        <taxon>Clostridia</taxon>
        <taxon>Eubacteriales</taxon>
        <taxon>Oscillospiraceae</taxon>
        <taxon>Oscillospiraceae incertae sedis</taxon>
        <taxon>Candidatus Faeciplasma</taxon>
    </lineage>
</organism>
<dbReference type="PANTHER" id="PTHR10587">
    <property type="entry name" value="GLYCOSYL TRANSFERASE-RELATED"/>
    <property type="match status" value="1"/>
</dbReference>
<dbReference type="InterPro" id="IPR050248">
    <property type="entry name" value="Polysacc_deacetylase_ArnD"/>
</dbReference>
<dbReference type="Proteomes" id="UP000823960">
    <property type="component" value="Unassembled WGS sequence"/>
</dbReference>
<dbReference type="Gene3D" id="3.20.20.370">
    <property type="entry name" value="Glycoside hydrolase/deacetylase"/>
    <property type="match status" value="1"/>
</dbReference>
<dbReference type="InterPro" id="IPR011330">
    <property type="entry name" value="Glyco_hydro/deAcase_b/a-brl"/>
</dbReference>
<reference evidence="2" key="2">
    <citation type="journal article" date="2021" name="PeerJ">
        <title>Extensive microbial diversity within the chicken gut microbiome revealed by metagenomics and culture.</title>
        <authorList>
            <person name="Gilroy R."/>
            <person name="Ravi A."/>
            <person name="Getino M."/>
            <person name="Pursley I."/>
            <person name="Horton D.L."/>
            <person name="Alikhan N.F."/>
            <person name="Baker D."/>
            <person name="Gharbi K."/>
            <person name="Hall N."/>
            <person name="Watson M."/>
            <person name="Adriaenssens E.M."/>
            <person name="Foster-Nyarko E."/>
            <person name="Jarju S."/>
            <person name="Secka A."/>
            <person name="Antonio M."/>
            <person name="Oren A."/>
            <person name="Chaudhuri R.R."/>
            <person name="La Ragione R."/>
            <person name="Hildebrand F."/>
            <person name="Pallen M.J."/>
        </authorList>
    </citation>
    <scope>NUCLEOTIDE SEQUENCE</scope>
    <source>
        <strain evidence="2">1370</strain>
    </source>
</reference>
<evidence type="ECO:0000313" key="3">
    <source>
        <dbReference type="Proteomes" id="UP000823960"/>
    </source>
</evidence>
<feature type="domain" description="NodB homology" evidence="1">
    <location>
        <begin position="137"/>
        <end position="317"/>
    </location>
</feature>
<dbReference type="AlphaFoldDB" id="A0A9D1NP42"/>
<comment type="caution">
    <text evidence="2">The sequence shown here is derived from an EMBL/GenBank/DDBJ whole genome shotgun (WGS) entry which is preliminary data.</text>
</comment>
<evidence type="ECO:0000313" key="2">
    <source>
        <dbReference type="EMBL" id="HIV10294.1"/>
    </source>
</evidence>
<reference evidence="2" key="1">
    <citation type="submission" date="2020-10" db="EMBL/GenBank/DDBJ databases">
        <authorList>
            <person name="Gilroy R."/>
        </authorList>
    </citation>
    <scope>NUCLEOTIDE SEQUENCE</scope>
    <source>
        <strain evidence="2">1370</strain>
    </source>
</reference>
<dbReference type="GO" id="GO:0016020">
    <property type="term" value="C:membrane"/>
    <property type="evidence" value="ECO:0007669"/>
    <property type="project" value="TreeGrafter"/>
</dbReference>
<dbReference type="GO" id="GO:0016810">
    <property type="term" value="F:hydrolase activity, acting on carbon-nitrogen (but not peptide) bonds"/>
    <property type="evidence" value="ECO:0007669"/>
    <property type="project" value="InterPro"/>
</dbReference>
<proteinExistence type="predicted"/>